<sequence>MSLSHVYGAPGSDYIVGLLPELPFACGRVPRRLHGRTPAEGSTVQPLSGCRTIEFGRLEEPALRCGSQIFVGRSPAGRAKTESQTTKKTKDFSFLILQWSQTMSVADATRAQFIAHTLRYSTTLLASKRDETTRNGQCICSLDRRWQVPSNSSACSCCRALPNDGASDPPRVVCLLSGRGVYPELENRTATAMAQTPRLRERG</sequence>
<organism evidence="1 2">
    <name type="scientific">Rhipicephalus microplus</name>
    <name type="common">Cattle tick</name>
    <name type="synonym">Boophilus microplus</name>
    <dbReference type="NCBI Taxonomy" id="6941"/>
    <lineage>
        <taxon>Eukaryota</taxon>
        <taxon>Metazoa</taxon>
        <taxon>Ecdysozoa</taxon>
        <taxon>Arthropoda</taxon>
        <taxon>Chelicerata</taxon>
        <taxon>Arachnida</taxon>
        <taxon>Acari</taxon>
        <taxon>Parasitiformes</taxon>
        <taxon>Ixodida</taxon>
        <taxon>Ixodoidea</taxon>
        <taxon>Ixodidae</taxon>
        <taxon>Rhipicephalinae</taxon>
        <taxon>Rhipicephalus</taxon>
        <taxon>Boophilus</taxon>
    </lineage>
</organism>
<evidence type="ECO:0000313" key="2">
    <source>
        <dbReference type="Proteomes" id="UP000821866"/>
    </source>
</evidence>
<dbReference type="AlphaFoldDB" id="A0A9J6DRG2"/>
<name>A0A9J6DRG2_RHIMP</name>
<proteinExistence type="predicted"/>
<comment type="caution">
    <text evidence="1">The sequence shown here is derived from an EMBL/GenBank/DDBJ whole genome shotgun (WGS) entry which is preliminary data.</text>
</comment>
<reference evidence="1" key="1">
    <citation type="journal article" date="2020" name="Cell">
        <title>Large-Scale Comparative Analyses of Tick Genomes Elucidate Their Genetic Diversity and Vector Capacities.</title>
        <authorList>
            <consortium name="Tick Genome and Microbiome Consortium (TIGMIC)"/>
            <person name="Jia N."/>
            <person name="Wang J."/>
            <person name="Shi W."/>
            <person name="Du L."/>
            <person name="Sun Y."/>
            <person name="Zhan W."/>
            <person name="Jiang J.F."/>
            <person name="Wang Q."/>
            <person name="Zhang B."/>
            <person name="Ji P."/>
            <person name="Bell-Sakyi L."/>
            <person name="Cui X.M."/>
            <person name="Yuan T.T."/>
            <person name="Jiang B.G."/>
            <person name="Yang W.F."/>
            <person name="Lam T.T."/>
            <person name="Chang Q.C."/>
            <person name="Ding S.J."/>
            <person name="Wang X.J."/>
            <person name="Zhu J.G."/>
            <person name="Ruan X.D."/>
            <person name="Zhao L."/>
            <person name="Wei J.T."/>
            <person name="Ye R.Z."/>
            <person name="Que T.C."/>
            <person name="Du C.H."/>
            <person name="Zhou Y.H."/>
            <person name="Cheng J.X."/>
            <person name="Dai P.F."/>
            <person name="Guo W.B."/>
            <person name="Han X.H."/>
            <person name="Huang E.J."/>
            <person name="Li L.F."/>
            <person name="Wei W."/>
            <person name="Gao Y.C."/>
            <person name="Liu J.Z."/>
            <person name="Shao H.Z."/>
            <person name="Wang X."/>
            <person name="Wang C.C."/>
            <person name="Yang T.C."/>
            <person name="Huo Q.B."/>
            <person name="Li W."/>
            <person name="Chen H.Y."/>
            <person name="Chen S.E."/>
            <person name="Zhou L.G."/>
            <person name="Ni X.B."/>
            <person name="Tian J.H."/>
            <person name="Sheng Y."/>
            <person name="Liu T."/>
            <person name="Pan Y.S."/>
            <person name="Xia L.Y."/>
            <person name="Li J."/>
            <person name="Zhao F."/>
            <person name="Cao W.C."/>
        </authorList>
    </citation>
    <scope>NUCLEOTIDE SEQUENCE</scope>
    <source>
        <strain evidence="1">Rmic-2018</strain>
    </source>
</reference>
<dbReference type="Proteomes" id="UP000821866">
    <property type="component" value="Unassembled WGS sequence"/>
</dbReference>
<reference evidence="1" key="2">
    <citation type="submission" date="2021-09" db="EMBL/GenBank/DDBJ databases">
        <authorList>
            <person name="Jia N."/>
            <person name="Wang J."/>
            <person name="Shi W."/>
            <person name="Du L."/>
            <person name="Sun Y."/>
            <person name="Zhan W."/>
            <person name="Jiang J."/>
            <person name="Wang Q."/>
            <person name="Zhang B."/>
            <person name="Ji P."/>
            <person name="Sakyi L.B."/>
            <person name="Cui X."/>
            <person name="Yuan T."/>
            <person name="Jiang B."/>
            <person name="Yang W."/>
            <person name="Lam T.T.-Y."/>
            <person name="Chang Q."/>
            <person name="Ding S."/>
            <person name="Wang X."/>
            <person name="Zhu J."/>
            <person name="Ruan X."/>
            <person name="Zhao L."/>
            <person name="Wei J."/>
            <person name="Que T."/>
            <person name="Du C."/>
            <person name="Cheng J."/>
            <person name="Dai P."/>
            <person name="Han X."/>
            <person name="Huang E."/>
            <person name="Gao Y."/>
            <person name="Liu J."/>
            <person name="Shao H."/>
            <person name="Ye R."/>
            <person name="Li L."/>
            <person name="Wei W."/>
            <person name="Wang X."/>
            <person name="Wang C."/>
            <person name="Huo Q."/>
            <person name="Li W."/>
            <person name="Guo W."/>
            <person name="Chen H."/>
            <person name="Chen S."/>
            <person name="Zhou L."/>
            <person name="Zhou L."/>
            <person name="Ni X."/>
            <person name="Tian J."/>
            <person name="Zhou Y."/>
            <person name="Sheng Y."/>
            <person name="Liu T."/>
            <person name="Pan Y."/>
            <person name="Xia L."/>
            <person name="Li J."/>
            <person name="Zhao F."/>
            <person name="Cao W."/>
        </authorList>
    </citation>
    <scope>NUCLEOTIDE SEQUENCE</scope>
    <source>
        <strain evidence="1">Rmic-2018</strain>
        <tissue evidence="1">Larvae</tissue>
    </source>
</reference>
<evidence type="ECO:0000313" key="1">
    <source>
        <dbReference type="EMBL" id="KAH8024636.1"/>
    </source>
</evidence>
<gene>
    <name evidence="1" type="ORF">HPB51_000076</name>
</gene>
<keyword evidence="2" id="KW-1185">Reference proteome</keyword>
<protein>
    <submittedName>
        <fullName evidence="1">Uncharacterized protein</fullName>
    </submittedName>
</protein>
<dbReference type="EMBL" id="JABSTU010000007">
    <property type="protein sequence ID" value="KAH8024636.1"/>
    <property type="molecule type" value="Genomic_DNA"/>
</dbReference>
<accession>A0A9J6DRG2</accession>